<feature type="binding site" evidence="11">
    <location>
        <begin position="122"/>
        <end position="128"/>
    </location>
    <ligand>
        <name>ATP</name>
        <dbReference type="ChEBI" id="CHEBI:30616"/>
    </ligand>
</feature>
<dbReference type="FunFam" id="3.30.230.10:FF:000017">
    <property type="entry name" value="Galactokinase"/>
    <property type="match status" value="1"/>
</dbReference>
<dbReference type="SUPFAM" id="SSF54211">
    <property type="entry name" value="Ribosomal protein S5 domain 2-like"/>
    <property type="match status" value="1"/>
</dbReference>
<evidence type="ECO:0000256" key="1">
    <source>
        <dbReference type="ARBA" id="ARBA00006566"/>
    </source>
</evidence>
<sequence>MQGQMVEKFLKIYGGSEEGLKKYFAPGRVNLIGEHIDYNGGYVFPCALDFGTYAVARKREDKVVRFATLNFDLRVEINVDVIEYEEAHDWTNYPKGVMKMFKDKGHVLGGFDVLYYGNIPNGSGLSSSASLEVLTAVIVNDLFDCKEDMIEMVKMSQKAENTFNGVNCGIMDQFAVGMGKKDHAILLDCDTLAYDYAPLVLDGYKIVIGNTKKRRGLADSKYNERRSECEYALGCLQKELDIQHLCELDMAGFEANKHLIDREIPRNRAEHAVAENERVKKAVEALNTGDIATFGKLMDASHVSLRDLYEVTGVELDTMVEEAWKIDGTVGARMTGAGFGGCIVSIVREDCVESFIEEVGKRYEERIGLKGEFYVASVGDGAGVIG</sequence>
<dbReference type="PROSITE" id="PS00106">
    <property type="entry name" value="GALACTOKINASE"/>
    <property type="match status" value="1"/>
</dbReference>
<evidence type="ECO:0000256" key="5">
    <source>
        <dbReference type="ARBA" id="ARBA00022741"/>
    </source>
</evidence>
<evidence type="ECO:0000256" key="2">
    <source>
        <dbReference type="ARBA" id="ARBA00022490"/>
    </source>
</evidence>
<dbReference type="Proteomes" id="UP000683246">
    <property type="component" value="Chromosome"/>
</dbReference>
<dbReference type="InterPro" id="IPR036554">
    <property type="entry name" value="GHMP_kinase_C_sf"/>
</dbReference>
<dbReference type="GO" id="GO:0005524">
    <property type="term" value="F:ATP binding"/>
    <property type="evidence" value="ECO:0007669"/>
    <property type="project" value="UniProtKB-UniRule"/>
</dbReference>
<evidence type="ECO:0000256" key="7">
    <source>
        <dbReference type="ARBA" id="ARBA00022840"/>
    </source>
</evidence>
<keyword evidence="2 11" id="KW-0963">Cytoplasm</keyword>
<evidence type="ECO:0000259" key="13">
    <source>
        <dbReference type="Pfam" id="PF00288"/>
    </source>
</evidence>
<keyword evidence="3 11" id="KW-0808">Transferase</keyword>
<dbReference type="PROSITE" id="PS00627">
    <property type="entry name" value="GHMP_KINASES_ATP"/>
    <property type="match status" value="1"/>
</dbReference>
<evidence type="ECO:0000313" key="16">
    <source>
        <dbReference type="EMBL" id="QUI21280.1"/>
    </source>
</evidence>
<proteinExistence type="inferred from homology"/>
<dbReference type="RefSeq" id="WP_212696745.1">
    <property type="nucleotide sequence ID" value="NZ_CP058649.1"/>
</dbReference>
<dbReference type="Pfam" id="PF10509">
    <property type="entry name" value="GalKase_gal_bdg"/>
    <property type="match status" value="1"/>
</dbReference>
<dbReference type="AlphaFoldDB" id="A0A8J8SF59"/>
<evidence type="ECO:0000256" key="12">
    <source>
        <dbReference type="NCBIfam" id="TIGR00131"/>
    </source>
</evidence>
<name>A0A8J8SF59_9FIRM</name>
<feature type="site" description="Transition state stabilizer" evidence="11">
    <location>
        <position position="28"/>
    </location>
</feature>
<evidence type="ECO:0000256" key="6">
    <source>
        <dbReference type="ARBA" id="ARBA00022777"/>
    </source>
</evidence>
<evidence type="ECO:0000313" key="17">
    <source>
        <dbReference type="Proteomes" id="UP000683246"/>
    </source>
</evidence>
<dbReference type="Pfam" id="PF00288">
    <property type="entry name" value="GHMP_kinases_N"/>
    <property type="match status" value="1"/>
</dbReference>
<evidence type="ECO:0000256" key="4">
    <source>
        <dbReference type="ARBA" id="ARBA00022723"/>
    </source>
</evidence>
<comment type="similarity">
    <text evidence="1 11">Belongs to the GHMP kinase family. GalK subfamily.</text>
</comment>
<dbReference type="InterPro" id="IPR019741">
    <property type="entry name" value="Galactokinase_CS"/>
</dbReference>
<dbReference type="UniPathway" id="UPA00214"/>
<dbReference type="InterPro" id="IPR022963">
    <property type="entry name" value="Galactokinase_bac"/>
</dbReference>
<dbReference type="InterPro" id="IPR006203">
    <property type="entry name" value="GHMP_knse_ATP-bd_CS"/>
</dbReference>
<dbReference type="InterPro" id="IPR019539">
    <property type="entry name" value="GalKase_N"/>
</dbReference>
<keyword evidence="4 11" id="KW-0479">Metal-binding</keyword>
<dbReference type="PANTHER" id="PTHR10457:SF7">
    <property type="entry name" value="GALACTOKINASE-RELATED"/>
    <property type="match status" value="1"/>
</dbReference>
<dbReference type="GO" id="GO:0000287">
    <property type="term" value="F:magnesium ion binding"/>
    <property type="evidence" value="ECO:0007669"/>
    <property type="project" value="UniProtKB-UniRule"/>
</dbReference>
<comment type="function">
    <text evidence="11">Catalyzes the transfer of the gamma-phosphate of ATP to D-galactose to form alpha-D-galactose-1-phosphate (Gal-1-P).</text>
</comment>
<dbReference type="NCBIfam" id="NF003705">
    <property type="entry name" value="PRK05322.1"/>
    <property type="match status" value="1"/>
</dbReference>
<dbReference type="NCBIfam" id="TIGR00131">
    <property type="entry name" value="gal_kin"/>
    <property type="match status" value="1"/>
</dbReference>
<evidence type="ECO:0000256" key="3">
    <source>
        <dbReference type="ARBA" id="ARBA00022679"/>
    </source>
</evidence>
<dbReference type="InterPro" id="IPR000705">
    <property type="entry name" value="Galactokinase"/>
</dbReference>
<dbReference type="InterPro" id="IPR014721">
    <property type="entry name" value="Ribsml_uS5_D2-typ_fold_subgr"/>
</dbReference>
<dbReference type="HAMAP" id="MF_00246">
    <property type="entry name" value="Galactokinase"/>
    <property type="match status" value="1"/>
</dbReference>
<keyword evidence="17" id="KW-1185">Reference proteome</keyword>
<feature type="active site" description="Proton acceptor" evidence="11">
    <location>
        <position position="172"/>
    </location>
</feature>
<dbReference type="InterPro" id="IPR006206">
    <property type="entry name" value="Mevalonate/galactokinase"/>
</dbReference>
<protein>
    <recommendedName>
        <fullName evidence="11 12">Galactokinase</fullName>
        <ecNumber evidence="11 12">2.7.1.6</ecNumber>
    </recommendedName>
    <alternativeName>
        <fullName evidence="11">Galactose kinase</fullName>
    </alternativeName>
</protein>
<accession>A0A8J8SF59</accession>
<keyword evidence="10 11" id="KW-0119">Carbohydrate metabolism</keyword>
<dbReference type="PRINTS" id="PR00959">
    <property type="entry name" value="MEVGALKINASE"/>
</dbReference>
<evidence type="ECO:0000259" key="15">
    <source>
        <dbReference type="Pfam" id="PF10509"/>
    </source>
</evidence>
<dbReference type="EMBL" id="CP058649">
    <property type="protein sequence ID" value="QUI21280.1"/>
    <property type="molecule type" value="Genomic_DNA"/>
</dbReference>
<feature type="domain" description="GHMP kinase N-terminal" evidence="13">
    <location>
        <begin position="92"/>
        <end position="180"/>
    </location>
</feature>
<dbReference type="Pfam" id="PF08544">
    <property type="entry name" value="GHMP_kinases_C"/>
    <property type="match status" value="1"/>
</dbReference>
<keyword evidence="8 11" id="KW-0460">Magnesium</keyword>
<evidence type="ECO:0000256" key="11">
    <source>
        <dbReference type="HAMAP-Rule" id="MF_00246"/>
    </source>
</evidence>
<dbReference type="GO" id="GO:0006012">
    <property type="term" value="P:galactose metabolic process"/>
    <property type="evidence" value="ECO:0007669"/>
    <property type="project" value="UniProtKB-UniRule"/>
</dbReference>
<feature type="binding site" evidence="11">
    <location>
        <begin position="34"/>
        <end position="37"/>
    </location>
    <ligand>
        <name>substrate</name>
    </ligand>
</feature>
<dbReference type="PANTHER" id="PTHR10457">
    <property type="entry name" value="MEVALONATE KINASE/GALACTOKINASE"/>
    <property type="match status" value="1"/>
</dbReference>
<keyword evidence="6 11" id="KW-0418">Kinase</keyword>
<feature type="binding site" evidence="11">
    <location>
        <position position="160"/>
    </location>
    <ligand>
        <name>Mg(2+)</name>
        <dbReference type="ChEBI" id="CHEBI:18420"/>
    </ligand>
</feature>
<keyword evidence="5 11" id="KW-0547">Nucleotide-binding</keyword>
<dbReference type="EC" id="2.7.1.6" evidence="11 12"/>
<comment type="pathway">
    <text evidence="11">Carbohydrate metabolism; galactose metabolism.</text>
</comment>
<dbReference type="Gene3D" id="3.30.70.890">
    <property type="entry name" value="GHMP kinase, C-terminal domain"/>
    <property type="match status" value="1"/>
</dbReference>
<feature type="domain" description="Galactokinase N-terminal" evidence="15">
    <location>
        <begin position="7"/>
        <end position="58"/>
    </location>
</feature>
<feature type="binding site" evidence="11">
    <location>
        <position position="222"/>
    </location>
    <ligand>
        <name>substrate</name>
    </ligand>
</feature>
<dbReference type="FunFam" id="3.30.70.890:FF:000001">
    <property type="entry name" value="Galactokinase"/>
    <property type="match status" value="1"/>
</dbReference>
<evidence type="ECO:0000256" key="8">
    <source>
        <dbReference type="ARBA" id="ARBA00022842"/>
    </source>
</evidence>
<comment type="subcellular location">
    <subcellularLocation>
        <location evidence="11">Cytoplasm</location>
    </subcellularLocation>
</comment>
<feature type="domain" description="GHMP kinase C-terminal" evidence="14">
    <location>
        <begin position="282"/>
        <end position="364"/>
    </location>
</feature>
<dbReference type="Gene3D" id="3.30.230.10">
    <property type="match status" value="1"/>
</dbReference>
<dbReference type="InterPro" id="IPR013750">
    <property type="entry name" value="GHMP_kinase_C_dom"/>
</dbReference>
<evidence type="ECO:0000259" key="14">
    <source>
        <dbReference type="Pfam" id="PF08544"/>
    </source>
</evidence>
<dbReference type="GO" id="GO:0005829">
    <property type="term" value="C:cytosol"/>
    <property type="evidence" value="ECO:0007669"/>
    <property type="project" value="TreeGrafter"/>
</dbReference>
<dbReference type="InterPro" id="IPR006204">
    <property type="entry name" value="GHMP_kinase_N_dom"/>
</dbReference>
<dbReference type="SUPFAM" id="SSF55060">
    <property type="entry name" value="GHMP Kinase, C-terminal domain"/>
    <property type="match status" value="1"/>
</dbReference>
<organism evidence="16 17">
    <name type="scientific">Vallitalea pronyensis</name>
    <dbReference type="NCBI Taxonomy" id="1348613"/>
    <lineage>
        <taxon>Bacteria</taxon>
        <taxon>Bacillati</taxon>
        <taxon>Bacillota</taxon>
        <taxon>Clostridia</taxon>
        <taxon>Lachnospirales</taxon>
        <taxon>Vallitaleaceae</taxon>
        <taxon>Vallitalea</taxon>
    </lineage>
</organism>
<dbReference type="PRINTS" id="PR00473">
    <property type="entry name" value="GALCTOKINASE"/>
</dbReference>
<feature type="binding site" evidence="11">
    <location>
        <position position="128"/>
    </location>
    <ligand>
        <name>Mg(2+)</name>
        <dbReference type="ChEBI" id="CHEBI:18420"/>
    </ligand>
</feature>
<dbReference type="KEGG" id="vpy:HZI73_02820"/>
<dbReference type="InterPro" id="IPR020568">
    <property type="entry name" value="Ribosomal_Su5_D2-typ_SF"/>
</dbReference>
<comment type="caution">
    <text evidence="11">Lacks conserved residue(s) required for the propagation of feature annotation.</text>
</comment>
<keyword evidence="7 11" id="KW-0067">ATP-binding</keyword>
<keyword evidence="9 11" id="KW-0299">Galactose metabolism</keyword>
<evidence type="ECO:0000256" key="9">
    <source>
        <dbReference type="ARBA" id="ARBA00023144"/>
    </source>
</evidence>
<dbReference type="PIRSF" id="PIRSF000530">
    <property type="entry name" value="Galactokinase"/>
    <property type="match status" value="1"/>
</dbReference>
<evidence type="ECO:0000256" key="10">
    <source>
        <dbReference type="ARBA" id="ARBA00023277"/>
    </source>
</evidence>
<comment type="catalytic activity">
    <reaction evidence="11">
        <text>alpha-D-galactose + ATP = alpha-D-galactose 1-phosphate + ADP + H(+)</text>
        <dbReference type="Rhea" id="RHEA:13553"/>
        <dbReference type="ChEBI" id="CHEBI:15378"/>
        <dbReference type="ChEBI" id="CHEBI:28061"/>
        <dbReference type="ChEBI" id="CHEBI:30616"/>
        <dbReference type="ChEBI" id="CHEBI:58336"/>
        <dbReference type="ChEBI" id="CHEBI:456216"/>
        <dbReference type="EC" id="2.7.1.6"/>
    </reaction>
</comment>
<dbReference type="GO" id="GO:0004335">
    <property type="term" value="F:galactokinase activity"/>
    <property type="evidence" value="ECO:0007669"/>
    <property type="project" value="UniProtKB-UniRule"/>
</dbReference>
<gene>
    <name evidence="11" type="primary">galK</name>
    <name evidence="16" type="ORF">HZI73_02820</name>
</gene>
<reference evidence="16" key="1">
    <citation type="submission" date="2020-07" db="EMBL/GenBank/DDBJ databases">
        <title>Vallitalea pronyensis genome.</title>
        <authorList>
            <person name="Postec A."/>
        </authorList>
    </citation>
    <scope>NUCLEOTIDE SEQUENCE</scope>
    <source>
        <strain evidence="16">FatNI3</strain>
    </source>
</reference>